<evidence type="ECO:0000313" key="8">
    <source>
        <dbReference type="Proteomes" id="UP000178999"/>
    </source>
</evidence>
<evidence type="ECO:0000256" key="5">
    <source>
        <dbReference type="HAMAP-Rule" id="MF_00651"/>
    </source>
</evidence>
<dbReference type="SMART" id="SM00732">
    <property type="entry name" value="YqgFc"/>
    <property type="match status" value="1"/>
</dbReference>
<keyword evidence="2 5" id="KW-0690">Ribosome biogenesis</keyword>
<keyword evidence="1 5" id="KW-0963">Cytoplasm</keyword>
<evidence type="ECO:0000256" key="3">
    <source>
        <dbReference type="ARBA" id="ARBA00022722"/>
    </source>
</evidence>
<evidence type="ECO:0000313" key="7">
    <source>
        <dbReference type="EMBL" id="OGM80022.1"/>
    </source>
</evidence>
<dbReference type="STRING" id="1802538.A2382_05040"/>
<evidence type="ECO:0000259" key="6">
    <source>
        <dbReference type="SMART" id="SM00732"/>
    </source>
</evidence>
<dbReference type="InterPro" id="IPR037027">
    <property type="entry name" value="YqgF/RNaseH-like_dom_sf"/>
</dbReference>
<dbReference type="Proteomes" id="UP000178999">
    <property type="component" value="Unassembled WGS sequence"/>
</dbReference>
<comment type="function">
    <text evidence="5">Could be a nuclease involved in processing of the 5'-end of pre-16S rRNA.</text>
</comment>
<dbReference type="GO" id="GO:0004518">
    <property type="term" value="F:nuclease activity"/>
    <property type="evidence" value="ECO:0007669"/>
    <property type="project" value="UniProtKB-KW"/>
</dbReference>
<protein>
    <recommendedName>
        <fullName evidence="5">Putative pre-16S rRNA nuclease</fullName>
        <ecNumber evidence="5">3.1.-.-</ecNumber>
    </recommendedName>
</protein>
<comment type="caution">
    <text evidence="7">The sequence shown here is derived from an EMBL/GenBank/DDBJ whole genome shotgun (WGS) entry which is preliminary data.</text>
</comment>
<dbReference type="SUPFAM" id="SSF53098">
    <property type="entry name" value="Ribonuclease H-like"/>
    <property type="match status" value="1"/>
</dbReference>
<dbReference type="NCBIfam" id="TIGR00250">
    <property type="entry name" value="RNAse_H_YqgF"/>
    <property type="match status" value="1"/>
</dbReference>
<keyword evidence="3 5" id="KW-0540">Nuclease</keyword>
<dbReference type="EC" id="3.1.-.-" evidence="5"/>
<dbReference type="CDD" id="cd16964">
    <property type="entry name" value="YqgF"/>
    <property type="match status" value="1"/>
</dbReference>
<dbReference type="Pfam" id="PF03652">
    <property type="entry name" value="RuvX"/>
    <property type="match status" value="1"/>
</dbReference>
<feature type="domain" description="YqgF/RNase H-like" evidence="6">
    <location>
        <begin position="1"/>
        <end position="94"/>
    </location>
</feature>
<dbReference type="AlphaFoldDB" id="A0A1F8CUS6"/>
<comment type="subcellular location">
    <subcellularLocation>
        <location evidence="5">Cytoplasm</location>
    </subcellularLocation>
</comment>
<gene>
    <name evidence="7" type="ORF">A2382_05040</name>
</gene>
<dbReference type="GO" id="GO:0005737">
    <property type="term" value="C:cytoplasm"/>
    <property type="evidence" value="ECO:0007669"/>
    <property type="project" value="UniProtKB-SubCell"/>
</dbReference>
<dbReference type="InterPro" id="IPR006641">
    <property type="entry name" value="YqgF/RNaseH-like_dom"/>
</dbReference>
<comment type="similarity">
    <text evidence="5">Belongs to the YqgF HJR family.</text>
</comment>
<proteinExistence type="inferred from homology"/>
<dbReference type="InterPro" id="IPR012337">
    <property type="entry name" value="RNaseH-like_sf"/>
</dbReference>
<dbReference type="GO" id="GO:0016788">
    <property type="term" value="F:hydrolase activity, acting on ester bonds"/>
    <property type="evidence" value="ECO:0007669"/>
    <property type="project" value="UniProtKB-UniRule"/>
</dbReference>
<organism evidence="7 8">
    <name type="scientific">Candidatus Woesebacteria bacterium RIFOXYB1_FULL_38_16</name>
    <dbReference type="NCBI Taxonomy" id="1802538"/>
    <lineage>
        <taxon>Bacteria</taxon>
        <taxon>Candidatus Woeseibacteriota</taxon>
    </lineage>
</organism>
<evidence type="ECO:0000256" key="2">
    <source>
        <dbReference type="ARBA" id="ARBA00022517"/>
    </source>
</evidence>
<evidence type="ECO:0000256" key="1">
    <source>
        <dbReference type="ARBA" id="ARBA00022490"/>
    </source>
</evidence>
<accession>A0A1F8CUS6</accession>
<name>A0A1F8CUS6_9BACT</name>
<dbReference type="GO" id="GO:0000967">
    <property type="term" value="P:rRNA 5'-end processing"/>
    <property type="evidence" value="ECO:0007669"/>
    <property type="project" value="UniProtKB-UniRule"/>
</dbReference>
<reference evidence="7 8" key="1">
    <citation type="journal article" date="2016" name="Nat. Commun.">
        <title>Thousands of microbial genomes shed light on interconnected biogeochemical processes in an aquifer system.</title>
        <authorList>
            <person name="Anantharaman K."/>
            <person name="Brown C.T."/>
            <person name="Hug L.A."/>
            <person name="Sharon I."/>
            <person name="Castelle C.J."/>
            <person name="Probst A.J."/>
            <person name="Thomas B.C."/>
            <person name="Singh A."/>
            <person name="Wilkins M.J."/>
            <person name="Karaoz U."/>
            <person name="Brodie E.L."/>
            <person name="Williams K.H."/>
            <person name="Hubbard S.S."/>
            <person name="Banfield J.F."/>
        </authorList>
    </citation>
    <scope>NUCLEOTIDE SEQUENCE [LARGE SCALE GENOMIC DNA]</scope>
</reference>
<dbReference type="PANTHER" id="PTHR33317:SF4">
    <property type="entry name" value="POLYNUCLEOTIDYL TRANSFERASE, RIBONUCLEASE H-LIKE SUPERFAMILY PROTEIN"/>
    <property type="match status" value="1"/>
</dbReference>
<dbReference type="InterPro" id="IPR005227">
    <property type="entry name" value="YqgF"/>
</dbReference>
<dbReference type="Gene3D" id="3.30.420.140">
    <property type="entry name" value="YqgF/RNase H-like domain"/>
    <property type="match status" value="1"/>
</dbReference>
<sequence>MKILGVDFGLRKTGLAYAEGQLAEPFLVVKEHDELRLVEKIGRVVNEEGIEKIVIGVSEGKMAEKQRKFGAKMAEILGGVSVVYWDETLTSADANRMSIEAGVKRSRRKRMEDAFAAAVLLQSWLDNI</sequence>
<dbReference type="PANTHER" id="PTHR33317">
    <property type="entry name" value="POLYNUCLEOTIDYL TRANSFERASE, RIBONUCLEASE H-LIKE SUPERFAMILY PROTEIN"/>
    <property type="match status" value="1"/>
</dbReference>
<keyword evidence="4 5" id="KW-0378">Hydrolase</keyword>
<dbReference type="HAMAP" id="MF_00651">
    <property type="entry name" value="Nuclease_YqgF"/>
    <property type="match status" value="1"/>
</dbReference>
<dbReference type="EMBL" id="MGHY01000005">
    <property type="protein sequence ID" value="OGM80022.1"/>
    <property type="molecule type" value="Genomic_DNA"/>
</dbReference>
<evidence type="ECO:0000256" key="4">
    <source>
        <dbReference type="ARBA" id="ARBA00022801"/>
    </source>
</evidence>